<organism evidence="1 2">
    <name type="scientific">Actinorugispora endophytica</name>
    <dbReference type="NCBI Taxonomy" id="1605990"/>
    <lineage>
        <taxon>Bacteria</taxon>
        <taxon>Bacillati</taxon>
        <taxon>Actinomycetota</taxon>
        <taxon>Actinomycetes</taxon>
        <taxon>Streptosporangiales</taxon>
        <taxon>Nocardiopsidaceae</taxon>
        <taxon>Actinorugispora</taxon>
    </lineage>
</organism>
<dbReference type="InterPro" id="IPR003749">
    <property type="entry name" value="ThiS/MoaD-like"/>
</dbReference>
<dbReference type="PANTHER" id="PTHR38031">
    <property type="entry name" value="SULFUR CARRIER PROTEIN SLR0821-RELATED"/>
    <property type="match status" value="1"/>
</dbReference>
<dbReference type="PANTHER" id="PTHR38031:SF1">
    <property type="entry name" value="SULFUR CARRIER PROTEIN CYSO"/>
    <property type="match status" value="1"/>
</dbReference>
<dbReference type="InterPro" id="IPR012675">
    <property type="entry name" value="Beta-grasp_dom_sf"/>
</dbReference>
<dbReference type="RefSeq" id="WP_133741195.1">
    <property type="nucleotide sequence ID" value="NZ_SNYN01000005.1"/>
</dbReference>
<reference evidence="1 2" key="1">
    <citation type="submission" date="2019-03" db="EMBL/GenBank/DDBJ databases">
        <title>Genomic Encyclopedia of Type Strains, Phase IV (KMG-IV): sequencing the most valuable type-strain genomes for metagenomic binning, comparative biology and taxonomic classification.</title>
        <authorList>
            <person name="Goeker M."/>
        </authorList>
    </citation>
    <scope>NUCLEOTIDE SEQUENCE [LARGE SCALE GENOMIC DNA]</scope>
    <source>
        <strain evidence="1 2">DSM 46770</strain>
    </source>
</reference>
<sequence length="97" mass="10721">MTVTVFLPQVLRVESSGAARIDIPLGGADGTARLRDVLDELALRHPRLDRRLRDERGRLRRYVNVFVDDDECRAVSGLDTPVREGAEIRVLPSVAGG</sequence>
<protein>
    <submittedName>
        <fullName evidence="1">Molybdopterin synthase subunit MoaD</fullName>
    </submittedName>
</protein>
<dbReference type="InterPro" id="IPR016155">
    <property type="entry name" value="Mopterin_synth/thiamin_S_b"/>
</dbReference>
<keyword evidence="2" id="KW-1185">Reference proteome</keyword>
<evidence type="ECO:0000313" key="1">
    <source>
        <dbReference type="EMBL" id="TDQ53100.1"/>
    </source>
</evidence>
<name>A0A4R6V337_9ACTN</name>
<accession>A0A4R6V337</accession>
<dbReference type="OrthoDB" id="9156098at2"/>
<dbReference type="Proteomes" id="UP000295281">
    <property type="component" value="Unassembled WGS sequence"/>
</dbReference>
<dbReference type="Gene3D" id="3.10.20.30">
    <property type="match status" value="1"/>
</dbReference>
<dbReference type="InterPro" id="IPR052045">
    <property type="entry name" value="Sulfur_Carrier/Prot_Modifier"/>
</dbReference>
<evidence type="ECO:0000313" key="2">
    <source>
        <dbReference type="Proteomes" id="UP000295281"/>
    </source>
</evidence>
<comment type="caution">
    <text evidence="1">The sequence shown here is derived from an EMBL/GenBank/DDBJ whole genome shotgun (WGS) entry which is preliminary data.</text>
</comment>
<dbReference type="EMBL" id="SNYN01000005">
    <property type="protein sequence ID" value="TDQ53100.1"/>
    <property type="molecule type" value="Genomic_DNA"/>
</dbReference>
<dbReference type="AlphaFoldDB" id="A0A4R6V337"/>
<dbReference type="SUPFAM" id="SSF54285">
    <property type="entry name" value="MoaD/ThiS"/>
    <property type="match status" value="1"/>
</dbReference>
<proteinExistence type="predicted"/>
<gene>
    <name evidence="1" type="ORF">EV190_105222</name>
</gene>
<dbReference type="Pfam" id="PF02597">
    <property type="entry name" value="ThiS"/>
    <property type="match status" value="1"/>
</dbReference>